<dbReference type="GO" id="GO:0007018">
    <property type="term" value="P:microtubule-based movement"/>
    <property type="evidence" value="ECO:0007669"/>
    <property type="project" value="InterPro"/>
</dbReference>
<dbReference type="InterPro" id="IPR027417">
    <property type="entry name" value="P-loop_NTPase"/>
</dbReference>
<feature type="coiled-coil region" evidence="1">
    <location>
        <begin position="527"/>
        <end position="561"/>
    </location>
</feature>
<sequence>MEVKSTGILRLLPAREIKVEMKVLNDEISVRSLGESKSYRFDKIFTKSQSNTSIWDYLTRGKSSAVSTLLSGHNVSITTYGEVNSGKTYSFFGQEQSKDLFSETLSEIFSSQSTPLGLSIWEIVYSLDDRCEKIMDLLKISDFKPLPSTLTQDFITVEISSLQEGQYIFECAKELSSNWKTKSEGGSRNLNNRSHFFIRISFENYYLHIIDLSGVLPSNLTPEIRVKLGCDEQLNFTRIGLNQYRSIIWEMAKNPCVSSDLLTTSRKSKLALVISSILMLGKNYFFTAVKEDSEYEDVIKNLDILQRAQGIKIRPEVSFIEKKIIPMSVFIQRHKVAKYWEFNVKHEKVDKKSEFENSGKIDKEIGSFEKEDEKQEPKEFSRNLLKEQISQMLQELDEGPSKKSEFMPETVIVNNNVSFENPCSKAETSFFKEKNALIEAEIAEIKATHELEIDNLRLENCSLRQKLRTVQDETNFVNIFKIYEDEISKLESNIKSLREDFITSLHSIEKSIEIVDNEDHDDINILKKKYKSSIKELANSMKQLQQNILEKEKESSNLKKNERKWHMSRKCFENIARKSVALESVVGKQSKNLQLNETTFHEMIEEIERLNSENGKLKKKCTEADEYSTRITEELKIMKDIAATSGMPEETLNRIHKNLQAPFKVQSDFVISLIHRLQNELNNKKHINFLDNIAHEVEILANAFEESQVREKNMFEILLEMQKRLDKTDGEFSKETNKLLRQTLLSQLTL</sequence>
<evidence type="ECO:0000259" key="2">
    <source>
        <dbReference type="Pfam" id="PF00225"/>
    </source>
</evidence>
<dbReference type="Proteomes" id="UP000187209">
    <property type="component" value="Unassembled WGS sequence"/>
</dbReference>
<dbReference type="EMBL" id="MPUH01000152">
    <property type="protein sequence ID" value="OMJ88371.1"/>
    <property type="molecule type" value="Genomic_DNA"/>
</dbReference>
<keyword evidence="1" id="KW-0175">Coiled coil</keyword>
<dbReference type="InterPro" id="IPR036961">
    <property type="entry name" value="Kinesin_motor_dom_sf"/>
</dbReference>
<proteinExistence type="predicted"/>
<dbReference type="GO" id="GO:0008017">
    <property type="term" value="F:microtubule binding"/>
    <property type="evidence" value="ECO:0007669"/>
    <property type="project" value="InterPro"/>
</dbReference>
<evidence type="ECO:0000313" key="3">
    <source>
        <dbReference type="EMBL" id="OMJ88371.1"/>
    </source>
</evidence>
<comment type="caution">
    <text evidence="3">The sequence shown here is derived from an EMBL/GenBank/DDBJ whole genome shotgun (WGS) entry which is preliminary data.</text>
</comment>
<keyword evidence="4" id="KW-1185">Reference proteome</keyword>
<dbReference type="InterPro" id="IPR001752">
    <property type="entry name" value="Kinesin_motor_dom"/>
</dbReference>
<evidence type="ECO:0000313" key="4">
    <source>
        <dbReference type="Proteomes" id="UP000187209"/>
    </source>
</evidence>
<name>A0A1R2CH93_9CILI</name>
<dbReference type="GO" id="GO:0003777">
    <property type="term" value="F:microtubule motor activity"/>
    <property type="evidence" value="ECO:0007669"/>
    <property type="project" value="InterPro"/>
</dbReference>
<dbReference type="Gene3D" id="3.40.850.10">
    <property type="entry name" value="Kinesin motor domain"/>
    <property type="match status" value="1"/>
</dbReference>
<dbReference type="SUPFAM" id="SSF52540">
    <property type="entry name" value="P-loop containing nucleoside triphosphate hydrolases"/>
    <property type="match status" value="1"/>
</dbReference>
<accession>A0A1R2CH93</accession>
<evidence type="ECO:0000256" key="1">
    <source>
        <dbReference type="SAM" id="Coils"/>
    </source>
</evidence>
<organism evidence="3 4">
    <name type="scientific">Stentor coeruleus</name>
    <dbReference type="NCBI Taxonomy" id="5963"/>
    <lineage>
        <taxon>Eukaryota</taxon>
        <taxon>Sar</taxon>
        <taxon>Alveolata</taxon>
        <taxon>Ciliophora</taxon>
        <taxon>Postciliodesmatophora</taxon>
        <taxon>Heterotrichea</taxon>
        <taxon>Heterotrichida</taxon>
        <taxon>Stentoridae</taxon>
        <taxon>Stentor</taxon>
    </lineage>
</organism>
<dbReference type="GO" id="GO:0005524">
    <property type="term" value="F:ATP binding"/>
    <property type="evidence" value="ECO:0007669"/>
    <property type="project" value="InterPro"/>
</dbReference>
<gene>
    <name evidence="3" type="ORF">SteCoe_9687</name>
</gene>
<protein>
    <recommendedName>
        <fullName evidence="2">Kinesin motor domain-containing protein</fullName>
    </recommendedName>
</protein>
<reference evidence="3 4" key="1">
    <citation type="submission" date="2016-11" db="EMBL/GenBank/DDBJ databases">
        <title>The macronuclear genome of Stentor coeruleus: a giant cell with tiny introns.</title>
        <authorList>
            <person name="Slabodnick M."/>
            <person name="Ruby J.G."/>
            <person name="Reiff S.B."/>
            <person name="Swart E.C."/>
            <person name="Gosai S."/>
            <person name="Prabakaran S."/>
            <person name="Witkowska E."/>
            <person name="Larue G.E."/>
            <person name="Fisher S."/>
            <person name="Freeman R.M."/>
            <person name="Gunawardena J."/>
            <person name="Chu W."/>
            <person name="Stover N.A."/>
            <person name="Gregory B.D."/>
            <person name="Nowacki M."/>
            <person name="Derisi J."/>
            <person name="Roy S.W."/>
            <person name="Marshall W.F."/>
            <person name="Sood P."/>
        </authorList>
    </citation>
    <scope>NUCLEOTIDE SEQUENCE [LARGE SCALE GENOMIC DNA]</scope>
    <source>
        <strain evidence="3">WM001</strain>
    </source>
</reference>
<dbReference type="Pfam" id="PF00225">
    <property type="entry name" value="Kinesin"/>
    <property type="match status" value="1"/>
</dbReference>
<feature type="domain" description="Kinesin motor" evidence="2">
    <location>
        <begin position="28"/>
        <end position="203"/>
    </location>
</feature>
<dbReference type="AlphaFoldDB" id="A0A1R2CH93"/>